<keyword evidence="3" id="KW-1185">Reference proteome</keyword>
<reference evidence="3" key="1">
    <citation type="submission" date="2011-05" db="EMBL/GenBank/DDBJ databases">
        <title>Complete sequence of Desulfotomaculum ruminis DSM 2154.</title>
        <authorList>
            <person name="Lucas S."/>
            <person name="Copeland A."/>
            <person name="Lapidus A."/>
            <person name="Cheng J.-F."/>
            <person name="Goodwin L."/>
            <person name="Pitluck S."/>
            <person name="Lu M."/>
            <person name="Detter J.C."/>
            <person name="Han C."/>
            <person name="Tapia R."/>
            <person name="Land M."/>
            <person name="Hauser L."/>
            <person name="Kyrpides N."/>
            <person name="Ivanova N."/>
            <person name="Mikhailova N."/>
            <person name="Pagani I."/>
            <person name="Stams A.J.M."/>
            <person name="Plugge C.M."/>
            <person name="Muyzer G."/>
            <person name="Kuever J."/>
            <person name="Parshina S.N."/>
            <person name="Ivanova A.E."/>
            <person name="Nazina T.N."/>
            <person name="Brambilla E."/>
            <person name="Spring S."/>
            <person name="Klenk H.-P."/>
            <person name="Woyke T."/>
        </authorList>
    </citation>
    <scope>NUCLEOTIDE SEQUENCE [LARGE SCALE GENOMIC DNA]</scope>
    <source>
        <strain evidence="3">ATCC 23193 / DSM 2154 / NCIB 8452 / DL</strain>
    </source>
</reference>
<dbReference type="OrthoDB" id="1711150at2"/>
<protein>
    <submittedName>
        <fullName evidence="2">Sporulation protein YtfJ</fullName>
    </submittedName>
</protein>
<feature type="region of interest" description="Disordered" evidence="1">
    <location>
        <begin position="1"/>
        <end position="27"/>
    </location>
</feature>
<proteinExistence type="predicted"/>
<reference evidence="2 3" key="2">
    <citation type="journal article" date="2012" name="Stand. Genomic Sci.">
        <title>Complete genome sequence of the sulfate-reducing firmicute Desulfotomaculum ruminis type strain (DL(T)).</title>
        <authorList>
            <person name="Spring S."/>
            <person name="Visser M."/>
            <person name="Lu M."/>
            <person name="Copeland A."/>
            <person name="Lapidus A."/>
            <person name="Lucas S."/>
            <person name="Cheng J.F."/>
            <person name="Han C."/>
            <person name="Tapia R."/>
            <person name="Goodwin L.A."/>
            <person name="Pitluck S."/>
            <person name="Ivanova N."/>
            <person name="Land M."/>
            <person name="Hauser L."/>
            <person name="Larimer F."/>
            <person name="Rohde M."/>
            <person name="Goker M."/>
            <person name="Detter J.C."/>
            <person name="Kyrpides N.C."/>
            <person name="Woyke T."/>
            <person name="Schaap P.J."/>
            <person name="Plugge C.M."/>
            <person name="Muyzer G."/>
            <person name="Kuever J."/>
            <person name="Pereira I.A."/>
            <person name="Parshina S.N."/>
            <person name="Bernier-Latmani R."/>
            <person name="Stams A.J."/>
            <person name="Klenk H.P."/>
        </authorList>
    </citation>
    <scope>NUCLEOTIDE SEQUENCE [LARGE SCALE GENOMIC DNA]</scope>
    <source>
        <strain evidence="3">ATCC 23193 / DSM 2154 / NCIB 8452 / DL</strain>
    </source>
</reference>
<dbReference type="KEGG" id="dru:Desru_1038"/>
<accession>F6DL92</accession>
<dbReference type="InterPro" id="IPR014229">
    <property type="entry name" value="Spore_YtfJ"/>
</dbReference>
<dbReference type="HOGENOM" id="CLU_2069322_0_0_9"/>
<evidence type="ECO:0000313" key="2">
    <source>
        <dbReference type="EMBL" id="AEG59313.1"/>
    </source>
</evidence>
<gene>
    <name evidence="2" type="ordered locus">Desru_1038</name>
</gene>
<dbReference type="Pfam" id="PF09579">
    <property type="entry name" value="Spore_YtfJ"/>
    <property type="match status" value="1"/>
</dbReference>
<dbReference type="RefSeq" id="WP_013841084.1">
    <property type="nucleotide sequence ID" value="NC_015589.1"/>
</dbReference>
<dbReference type="EMBL" id="CP002780">
    <property type="protein sequence ID" value="AEG59313.1"/>
    <property type="molecule type" value="Genomic_DNA"/>
</dbReference>
<sequence>MDNRRRRGGVGGGEGNEPNKGAGKGSGAGAKINAGALIVIQEGEAKVYSLSQKGTLEKIAEMIPEAITKFTRRKRVRIPVRVAFKIPRAAAKSLAEALAAAKNRVLFSDSVRSLSSTL</sequence>
<organism evidence="2 3">
    <name type="scientific">Desulforamulus ruminis (strain ATCC 23193 / DSM 2154 / NCIMB 8452 / DL)</name>
    <name type="common">Desulfotomaculum ruminis</name>
    <dbReference type="NCBI Taxonomy" id="696281"/>
    <lineage>
        <taxon>Bacteria</taxon>
        <taxon>Bacillati</taxon>
        <taxon>Bacillota</taxon>
        <taxon>Clostridia</taxon>
        <taxon>Eubacteriales</taxon>
        <taxon>Peptococcaceae</taxon>
        <taxon>Desulforamulus</taxon>
    </lineage>
</organism>
<name>F6DL92_DESRL</name>
<evidence type="ECO:0000313" key="3">
    <source>
        <dbReference type="Proteomes" id="UP000009234"/>
    </source>
</evidence>
<dbReference type="STRING" id="696281.Desru_1038"/>
<dbReference type="AlphaFoldDB" id="F6DL92"/>
<dbReference type="Proteomes" id="UP000009234">
    <property type="component" value="Chromosome"/>
</dbReference>
<evidence type="ECO:0000256" key="1">
    <source>
        <dbReference type="SAM" id="MobiDB-lite"/>
    </source>
</evidence>